<dbReference type="SUPFAM" id="SSF52833">
    <property type="entry name" value="Thioredoxin-like"/>
    <property type="match status" value="1"/>
</dbReference>
<name>A0A317T6P9_9CHLB</name>
<proteinExistence type="predicted"/>
<dbReference type="Proteomes" id="UP000246278">
    <property type="component" value="Unassembled WGS sequence"/>
</dbReference>
<keyword evidence="2" id="KW-1185">Reference proteome</keyword>
<comment type="caution">
    <text evidence="1">The sequence shown here is derived from an EMBL/GenBank/DDBJ whole genome shotgun (WGS) entry which is preliminary data.</text>
</comment>
<protein>
    <submittedName>
        <fullName evidence="1">Ferredoxin</fullName>
    </submittedName>
</protein>
<gene>
    <name evidence="1" type="ORF">CR164_10315</name>
</gene>
<evidence type="ECO:0000313" key="1">
    <source>
        <dbReference type="EMBL" id="PWW81417.1"/>
    </source>
</evidence>
<dbReference type="Gene3D" id="3.40.30.10">
    <property type="entry name" value="Glutaredoxin"/>
    <property type="match status" value="1"/>
</dbReference>
<dbReference type="CDD" id="cd02980">
    <property type="entry name" value="TRX_Fd_family"/>
    <property type="match status" value="1"/>
</dbReference>
<reference evidence="2" key="1">
    <citation type="submission" date="2017-10" db="EMBL/GenBank/DDBJ databases">
        <authorList>
            <person name="Gaisin V.A."/>
            <person name="Rysina M.S."/>
            <person name="Grouzdev D.S."/>
        </authorList>
    </citation>
    <scope>NUCLEOTIDE SEQUENCE [LARGE SCALE GENOMIC DNA]</scope>
    <source>
        <strain evidence="2">V1</strain>
    </source>
</reference>
<organism evidence="1 2">
    <name type="scientific">Prosthecochloris marina</name>
    <dbReference type="NCBI Taxonomy" id="2017681"/>
    <lineage>
        <taxon>Bacteria</taxon>
        <taxon>Pseudomonadati</taxon>
        <taxon>Chlorobiota</taxon>
        <taxon>Chlorobiia</taxon>
        <taxon>Chlorobiales</taxon>
        <taxon>Chlorobiaceae</taxon>
        <taxon>Prosthecochloris</taxon>
    </lineage>
</organism>
<dbReference type="EMBL" id="PDNZ01000007">
    <property type="protein sequence ID" value="PWW81417.1"/>
    <property type="molecule type" value="Genomic_DNA"/>
</dbReference>
<dbReference type="InterPro" id="IPR036249">
    <property type="entry name" value="Thioredoxin-like_sf"/>
</dbReference>
<dbReference type="OrthoDB" id="99480at2"/>
<accession>A0A317T6P9</accession>
<evidence type="ECO:0000313" key="2">
    <source>
        <dbReference type="Proteomes" id="UP000246278"/>
    </source>
</evidence>
<sequence length="103" mass="11424">MEKPKHHILVCGSFRAQGAPQGICHKKESAQLLPYLENELSDRGMTDIVVSATACLNVCEKGPIVVVHPENHWYGEIDSEEKMDEILDALEDGQACEAYLISE</sequence>
<dbReference type="RefSeq" id="WP_110023911.1">
    <property type="nucleotide sequence ID" value="NZ_PDNZ01000007.1"/>
</dbReference>
<dbReference type="AlphaFoldDB" id="A0A317T6P9"/>